<dbReference type="EMBL" id="JAHVHU010000010">
    <property type="protein sequence ID" value="MBY5958780.1"/>
    <property type="molecule type" value="Genomic_DNA"/>
</dbReference>
<dbReference type="Pfam" id="PF07715">
    <property type="entry name" value="Plug"/>
    <property type="match status" value="1"/>
</dbReference>
<dbReference type="NCBIfam" id="TIGR04057">
    <property type="entry name" value="SusC_RagA_signa"/>
    <property type="match status" value="1"/>
</dbReference>
<dbReference type="Gene3D" id="2.40.170.20">
    <property type="entry name" value="TonB-dependent receptor, beta-barrel domain"/>
    <property type="match status" value="1"/>
</dbReference>
<gene>
    <name evidence="13" type="ORF">KUV50_11580</name>
</gene>
<comment type="similarity">
    <text evidence="8 9">Belongs to the TonB-dependent receptor family.</text>
</comment>
<organism evidence="13 14">
    <name type="scientific">Membranihabitans marinus</name>
    <dbReference type="NCBI Taxonomy" id="1227546"/>
    <lineage>
        <taxon>Bacteria</taxon>
        <taxon>Pseudomonadati</taxon>
        <taxon>Bacteroidota</taxon>
        <taxon>Saprospiria</taxon>
        <taxon>Saprospirales</taxon>
        <taxon>Saprospiraceae</taxon>
        <taxon>Membranihabitans</taxon>
    </lineage>
</organism>
<comment type="caution">
    <text evidence="13">The sequence shown here is derived from an EMBL/GenBank/DDBJ whole genome shotgun (WGS) entry which is preliminary data.</text>
</comment>
<reference evidence="13" key="1">
    <citation type="submission" date="2021-06" db="EMBL/GenBank/DDBJ databases">
        <title>44 bacteria genomes isolated from Dapeng, Shenzhen.</title>
        <authorList>
            <person name="Zheng W."/>
            <person name="Yu S."/>
            <person name="Huang Y."/>
        </authorList>
    </citation>
    <scope>NUCLEOTIDE SEQUENCE</scope>
    <source>
        <strain evidence="13">DP5N28-2</strain>
    </source>
</reference>
<evidence type="ECO:0000256" key="4">
    <source>
        <dbReference type="ARBA" id="ARBA00022692"/>
    </source>
</evidence>
<dbReference type="Gene3D" id="2.60.40.1120">
    <property type="entry name" value="Carboxypeptidase-like, regulatory domain"/>
    <property type="match status" value="1"/>
</dbReference>
<dbReference type="InterPro" id="IPR039426">
    <property type="entry name" value="TonB-dep_rcpt-like"/>
</dbReference>
<dbReference type="InterPro" id="IPR000531">
    <property type="entry name" value="Beta-barrel_TonB"/>
</dbReference>
<keyword evidence="3 8" id="KW-1134">Transmembrane beta strand</keyword>
<evidence type="ECO:0000256" key="8">
    <source>
        <dbReference type="PROSITE-ProRule" id="PRU01360"/>
    </source>
</evidence>
<dbReference type="Pfam" id="PF00593">
    <property type="entry name" value="TonB_dep_Rec_b-barrel"/>
    <property type="match status" value="1"/>
</dbReference>
<evidence type="ECO:0000256" key="2">
    <source>
        <dbReference type="ARBA" id="ARBA00022448"/>
    </source>
</evidence>
<keyword evidence="7 8" id="KW-0998">Cell outer membrane</keyword>
<keyword evidence="2 8" id="KW-0813">Transport</keyword>
<evidence type="ECO:0000256" key="7">
    <source>
        <dbReference type="ARBA" id="ARBA00023237"/>
    </source>
</evidence>
<feature type="domain" description="TonB-dependent receptor-like beta-barrel" evidence="11">
    <location>
        <begin position="390"/>
        <end position="952"/>
    </location>
</feature>
<evidence type="ECO:0000313" key="14">
    <source>
        <dbReference type="Proteomes" id="UP000753961"/>
    </source>
</evidence>
<evidence type="ECO:0000256" key="1">
    <source>
        <dbReference type="ARBA" id="ARBA00004571"/>
    </source>
</evidence>
<dbReference type="InterPro" id="IPR012910">
    <property type="entry name" value="Plug_dom"/>
</dbReference>
<dbReference type="InterPro" id="IPR023996">
    <property type="entry name" value="TonB-dep_OMP_SusC/RagA"/>
</dbReference>
<keyword evidence="10" id="KW-1133">Transmembrane helix</keyword>
<dbReference type="InterPro" id="IPR008969">
    <property type="entry name" value="CarboxyPept-like_regulatory"/>
</dbReference>
<feature type="transmembrane region" description="Helical" evidence="10">
    <location>
        <begin position="12"/>
        <end position="32"/>
    </location>
</feature>
<proteinExistence type="inferred from homology"/>
<comment type="subcellular location">
    <subcellularLocation>
        <location evidence="1 8">Cell outer membrane</location>
        <topology evidence="1 8">Multi-pass membrane protein</topology>
    </subcellularLocation>
</comment>
<evidence type="ECO:0000256" key="6">
    <source>
        <dbReference type="ARBA" id="ARBA00023136"/>
    </source>
</evidence>
<sequence length="998" mass="111485">MKRVLQCVFANLNFWVGVRWGVTAFILFWNVLAGISQTSIEGTVKDEEGDPLIGATILEKGTTNGTVTDLDGRFVLEDVDEDGTVTISYTGMKSSDYVVAEVNDWNIVLETADIMLDEIQIVAVGYGTLDKKELTTAVTHIDSKDFLQTSSINPMNQIQGKVAGVNIQNTAAADPNAGPSIQIRGVGSRNAGNAPLVIIDGIPGGSLSNIDNNDIASIDVLKGGAASAIYGTRASNGVIIVTTKKGKAGQGLQVNYNGYLATDVVKNIPEVLSPEEFLEKEIARDEGARTDWADKITRATPLWYNHSLALSNATENTSYRASAQYRNAEGIDIATNRNEFGARLNVRHTALNDQLEFTLNAAPRFTKEEYTNYGAFSQAIQLNPTLPVFEPDNPGQYAYFAGFDTYNPVEELLNNERGGERKYFSGSATAQWNITKNLNTSVMYAYQNDDRLNYWFSPSNSARSISSNRRGEAERRYDVWKDKVFEWTGNYSLYKRDFTVRLLGGYSYQYNNWEYFRAKNYDFPSDALSYNDLDQGSYLKEGRAELDSDQDSWKLIAFFGRFTGNYLERYYFTASLRREGSSKFGENNKWGWFPGLSAAWRISEESFMDDQVFFDELKIRADYGVTGNQGFSPYQAVKLYTGAGQYYIMGNWVKGFGPGNNYNPNLAWEEAVNYNAGIDFTILNSKISGSIDLYNRESRGLVGNYDVPVPPNIHPQTFVNVGTIRNTGAEISLDVFPVHSEDFEYSLGLVAATNNNKLVSFSNDLYEQGQVYLKSLPSPGNPGPVILMEEGGDIGSFYMFKHAGFDENGDFLIYKKGENGEFTNEKISATGAGDDQKYHAGSGIPKLTASLSNRFRYKNFDLNLYFRGAFGHKILNLKNMYYGLKAFEGVNLLRKAYFPTDHGIQTHQINDSKKVTDYFLQKGDFVKLDVATIGYTFDPIPGLKNLRLYLSARELLTLTRYDGIDPDQVPTNGLEPGVEEKDFYPDTRNFTFGLQLTF</sequence>
<dbReference type="AlphaFoldDB" id="A0A953HUZ7"/>
<dbReference type="SUPFAM" id="SSF49464">
    <property type="entry name" value="Carboxypeptidase regulatory domain-like"/>
    <property type="match status" value="1"/>
</dbReference>
<evidence type="ECO:0000256" key="3">
    <source>
        <dbReference type="ARBA" id="ARBA00022452"/>
    </source>
</evidence>
<dbReference type="InterPro" id="IPR023997">
    <property type="entry name" value="TonB-dep_OMP_SusC/RagA_CS"/>
</dbReference>
<dbReference type="SUPFAM" id="SSF56935">
    <property type="entry name" value="Porins"/>
    <property type="match status" value="1"/>
</dbReference>
<dbReference type="PROSITE" id="PS52016">
    <property type="entry name" value="TONB_DEPENDENT_REC_3"/>
    <property type="match status" value="1"/>
</dbReference>
<accession>A0A953HUZ7</accession>
<name>A0A953HUZ7_9BACT</name>
<keyword evidence="4 8" id="KW-0812">Transmembrane</keyword>
<dbReference type="GO" id="GO:0009279">
    <property type="term" value="C:cell outer membrane"/>
    <property type="evidence" value="ECO:0007669"/>
    <property type="project" value="UniProtKB-SubCell"/>
</dbReference>
<evidence type="ECO:0000259" key="12">
    <source>
        <dbReference type="Pfam" id="PF07715"/>
    </source>
</evidence>
<dbReference type="NCBIfam" id="TIGR04056">
    <property type="entry name" value="OMP_RagA_SusC"/>
    <property type="match status" value="1"/>
</dbReference>
<dbReference type="Gene3D" id="2.170.130.10">
    <property type="entry name" value="TonB-dependent receptor, plug domain"/>
    <property type="match status" value="1"/>
</dbReference>
<dbReference type="InterPro" id="IPR036942">
    <property type="entry name" value="Beta-barrel_TonB_sf"/>
</dbReference>
<keyword evidence="5 9" id="KW-0798">TonB box</keyword>
<protein>
    <submittedName>
        <fullName evidence="13">SusC/RagA family TonB-linked outer membrane protein</fullName>
    </submittedName>
</protein>
<feature type="domain" description="TonB-dependent receptor plug" evidence="12">
    <location>
        <begin position="130"/>
        <end position="238"/>
    </location>
</feature>
<evidence type="ECO:0000313" key="13">
    <source>
        <dbReference type="EMBL" id="MBY5958780.1"/>
    </source>
</evidence>
<evidence type="ECO:0000256" key="5">
    <source>
        <dbReference type="ARBA" id="ARBA00023077"/>
    </source>
</evidence>
<evidence type="ECO:0000259" key="11">
    <source>
        <dbReference type="Pfam" id="PF00593"/>
    </source>
</evidence>
<dbReference type="RefSeq" id="WP_222580319.1">
    <property type="nucleotide sequence ID" value="NZ_JAHVHU010000010.1"/>
</dbReference>
<keyword evidence="14" id="KW-1185">Reference proteome</keyword>
<dbReference type="Proteomes" id="UP000753961">
    <property type="component" value="Unassembled WGS sequence"/>
</dbReference>
<dbReference type="Pfam" id="PF13715">
    <property type="entry name" value="CarbopepD_reg_2"/>
    <property type="match status" value="1"/>
</dbReference>
<evidence type="ECO:0000256" key="9">
    <source>
        <dbReference type="RuleBase" id="RU003357"/>
    </source>
</evidence>
<evidence type="ECO:0000256" key="10">
    <source>
        <dbReference type="SAM" id="Phobius"/>
    </source>
</evidence>
<dbReference type="InterPro" id="IPR037066">
    <property type="entry name" value="Plug_dom_sf"/>
</dbReference>
<keyword evidence="6 8" id="KW-0472">Membrane</keyword>